<dbReference type="EMBL" id="JACHMM010000001">
    <property type="protein sequence ID" value="MBB5790410.1"/>
    <property type="molecule type" value="Genomic_DNA"/>
</dbReference>
<dbReference type="Pfam" id="PF16868">
    <property type="entry name" value="NMT1_3"/>
    <property type="match status" value="1"/>
</dbReference>
<evidence type="ECO:0000313" key="3">
    <source>
        <dbReference type="Proteomes" id="UP000542813"/>
    </source>
</evidence>
<accession>A0A7W9GUM6</accession>
<name>A0A7W9GUM6_9ACTN</name>
<evidence type="ECO:0000256" key="1">
    <source>
        <dbReference type="SAM" id="SignalP"/>
    </source>
</evidence>
<gene>
    <name evidence="2" type="ORF">HD601_004985</name>
</gene>
<organism evidence="2 3">
    <name type="scientific">Jiangella mangrovi</name>
    <dbReference type="NCBI Taxonomy" id="1524084"/>
    <lineage>
        <taxon>Bacteria</taxon>
        <taxon>Bacillati</taxon>
        <taxon>Actinomycetota</taxon>
        <taxon>Actinomycetes</taxon>
        <taxon>Jiangellales</taxon>
        <taxon>Jiangellaceae</taxon>
        <taxon>Jiangella</taxon>
    </lineage>
</organism>
<keyword evidence="1" id="KW-0732">Signal</keyword>
<feature type="signal peptide" evidence="1">
    <location>
        <begin position="1"/>
        <end position="24"/>
    </location>
</feature>
<dbReference type="AlphaFoldDB" id="A0A7W9GUM6"/>
<dbReference type="RefSeq" id="WP_184826441.1">
    <property type="nucleotide sequence ID" value="NZ_JACHMM010000001.1"/>
</dbReference>
<proteinExistence type="predicted"/>
<dbReference type="Gene3D" id="3.40.190.10">
    <property type="entry name" value="Periplasmic binding protein-like II"/>
    <property type="match status" value="2"/>
</dbReference>
<dbReference type="PANTHER" id="PTHR42941:SF1">
    <property type="entry name" value="SLL1037 PROTEIN"/>
    <property type="match status" value="1"/>
</dbReference>
<dbReference type="SUPFAM" id="SSF53850">
    <property type="entry name" value="Periplasmic binding protein-like II"/>
    <property type="match status" value="1"/>
</dbReference>
<dbReference type="PROSITE" id="PS51257">
    <property type="entry name" value="PROKAR_LIPOPROTEIN"/>
    <property type="match status" value="1"/>
</dbReference>
<dbReference type="Proteomes" id="UP000542813">
    <property type="component" value="Unassembled WGS sequence"/>
</dbReference>
<feature type="chain" id="PRO_5038423360" evidence="1">
    <location>
        <begin position="25"/>
        <end position="336"/>
    </location>
</feature>
<reference evidence="2 3" key="1">
    <citation type="submission" date="2020-08" db="EMBL/GenBank/DDBJ databases">
        <title>Sequencing the genomes of 1000 actinobacteria strains.</title>
        <authorList>
            <person name="Klenk H.-P."/>
        </authorList>
    </citation>
    <scope>NUCLEOTIDE SEQUENCE [LARGE SCALE GENOMIC DNA]</scope>
    <source>
        <strain evidence="2 3">DSM 102122</strain>
    </source>
</reference>
<sequence>MRARVATRLIVGLLATGLAVSACGGRQTTSPDEDGGGGGADAGACEAGSGRMTIATGNSTGVYYVLGGGLAQLISNETDITATAAETGASVQNVQQLVAGDYDLAFSLADTAADATEGTGSFDSPQPVQALGRIYPNYTQVVVRADSGITSIEDMAGKTISTGSPNSGTEVIANRLLEAAGLDPSSDVQAQRLDLTKTVDGMKDGSIDGLVWSGGLPTAAMTDLFTSMGDDIAFVDITPLLPALQEINPVYTEGSIPASTYGTDAATPTVVVPNVLLVRDDLDEGTACALTKLVYENVEALTDVHAAAADIDASVATEIDPIPLHPGAQQALDELE</sequence>
<dbReference type="PANTHER" id="PTHR42941">
    <property type="entry name" value="SLL1037 PROTEIN"/>
    <property type="match status" value="1"/>
</dbReference>
<comment type="caution">
    <text evidence="2">The sequence shown here is derived from an EMBL/GenBank/DDBJ whole genome shotgun (WGS) entry which is preliminary data.</text>
</comment>
<evidence type="ECO:0000313" key="2">
    <source>
        <dbReference type="EMBL" id="MBB5790410.1"/>
    </source>
</evidence>
<dbReference type="NCBIfam" id="TIGR02122">
    <property type="entry name" value="TRAP_TAXI"/>
    <property type="match status" value="1"/>
</dbReference>
<protein>
    <submittedName>
        <fullName evidence="2">TRAP transporter TAXI family solute receptor</fullName>
    </submittedName>
</protein>
<dbReference type="InterPro" id="IPR011852">
    <property type="entry name" value="TRAP_TAXI"/>
</dbReference>
<keyword evidence="2" id="KW-0675">Receptor</keyword>
<dbReference type="CDD" id="cd13569">
    <property type="entry name" value="PBP2_TAXI_TRAP_like_1"/>
    <property type="match status" value="1"/>
</dbReference>
<keyword evidence="3" id="KW-1185">Reference proteome</keyword>